<evidence type="ECO:0000313" key="6">
    <source>
        <dbReference type="Proteomes" id="UP001494902"/>
    </source>
</evidence>
<dbReference type="PROSITE" id="PS00455">
    <property type="entry name" value="AMP_BINDING"/>
    <property type="match status" value="1"/>
</dbReference>
<evidence type="ECO:0000313" key="5">
    <source>
        <dbReference type="EMBL" id="MEQ3550080.1"/>
    </source>
</evidence>
<dbReference type="Pfam" id="PF00501">
    <property type="entry name" value="AMP-binding"/>
    <property type="match status" value="1"/>
</dbReference>
<evidence type="ECO:0000259" key="3">
    <source>
        <dbReference type="Pfam" id="PF00550"/>
    </source>
</evidence>
<dbReference type="Gene3D" id="3.30.559.30">
    <property type="entry name" value="Nonribosomal peptide synthetase, condensation domain"/>
    <property type="match status" value="1"/>
</dbReference>
<reference evidence="5 6" key="1">
    <citation type="submission" date="2024-03" db="EMBL/GenBank/DDBJ databases">
        <title>Draft genome sequence of Pseudonocardia nematodicida JCM 31783.</title>
        <authorList>
            <person name="Butdee W."/>
            <person name="Duangmal K."/>
        </authorList>
    </citation>
    <scope>NUCLEOTIDE SEQUENCE [LARGE SCALE GENOMIC DNA]</scope>
    <source>
        <strain evidence="5 6">JCM 31783</strain>
    </source>
</reference>
<proteinExistence type="predicted"/>
<dbReference type="InterPro" id="IPR025110">
    <property type="entry name" value="AMP-bd_C"/>
</dbReference>
<sequence>MTGTIGIRPAEADARAHWMRVLQTGGATPAPRWTAAPECGTAVHDEPLARDVIASLASATGTEPGAVLLAVHAAVLAALSGDAGVTAGVPAAAGGAPRPVPLAVTGSWAELVTDAATALAGLRAHAGVDPDALADELGVPLPEFGTVLDLHGGPDGSREPLRLTASGDRLRLRYRRDHLDAASAARVAGYHSAGLALAAADPDAAVRPSALVGPEERAHQLGELAGRPRTLPDRRVPELLAERAAQHPDEVVAEHAGATLTRAELDRRANRAARTLLAAGLEPEDVVAVVTDRDLDWLVAVVAVLRAGGAYLPVEPHFPAERIARTLTRAGCRWALTTSETRENLDAAELPGTTVWTVAGAVVSTSDDSDPGVAIGPDALAYLYFTSGSTGEPKGAMCEHAGMLNHLLAKIEDLELGEGCVVAQTAPQCFDISLWQLLAGPLVGGRTVLVEQDAILDVRRFVGTLVEQRVQVAQLVPSYLEVVLTYLESHPTPLPDLRMVSATGEALKRELVERWFATMPGVPLVNAYGLTETSDDTNHAVLREVPDGDRVPLGPPVPGVRVYVVDADLQPVPLGAPGEIVFSGVCVGRGYVNDPDRTAAAFGSDPHRPGERLYRSGDHGRWRPDGALEFLGRRDNQVKIRGFRIEIGEIENALLRVPGVRDACVVVAERHGGPALVAFHAGDGPEQAEVQRRLAERLPGYMVPPAVHRLDPLPVTPNGKIDRKALAAQASSTADTPTADTSVPDTGGPSPAEQRVVDAVARVLDLPAGTVAPRDHFAELGGSSLSAVKLVIALDRAVTVRDVLLNPVLADLAGLLPADPTRHGDTTHTGGEK</sequence>
<dbReference type="SUPFAM" id="SSF52777">
    <property type="entry name" value="CoA-dependent acyltransferases"/>
    <property type="match status" value="1"/>
</dbReference>
<name>A0ABV1K6G6_9PSEU</name>
<evidence type="ECO:0000259" key="2">
    <source>
        <dbReference type="Pfam" id="PF00501"/>
    </source>
</evidence>
<dbReference type="SUPFAM" id="SSF56801">
    <property type="entry name" value="Acetyl-CoA synthetase-like"/>
    <property type="match status" value="1"/>
</dbReference>
<dbReference type="InterPro" id="IPR045851">
    <property type="entry name" value="AMP-bd_C_sf"/>
</dbReference>
<keyword evidence="6" id="KW-1185">Reference proteome</keyword>
<dbReference type="Gene3D" id="3.30.300.30">
    <property type="match status" value="1"/>
</dbReference>
<dbReference type="NCBIfam" id="TIGR01733">
    <property type="entry name" value="AA-adenyl-dom"/>
    <property type="match status" value="1"/>
</dbReference>
<dbReference type="Proteomes" id="UP001494902">
    <property type="component" value="Unassembled WGS sequence"/>
</dbReference>
<dbReference type="Gene3D" id="3.40.50.12780">
    <property type="entry name" value="N-terminal domain of ligase-like"/>
    <property type="match status" value="1"/>
</dbReference>
<dbReference type="InterPro" id="IPR036736">
    <property type="entry name" value="ACP-like_sf"/>
</dbReference>
<protein>
    <submittedName>
        <fullName evidence="5">Non-ribosomal peptide synthetase</fullName>
    </submittedName>
</protein>
<organism evidence="5 6">
    <name type="scientific">Pseudonocardia nematodicida</name>
    <dbReference type="NCBI Taxonomy" id="1206997"/>
    <lineage>
        <taxon>Bacteria</taxon>
        <taxon>Bacillati</taxon>
        <taxon>Actinomycetota</taxon>
        <taxon>Actinomycetes</taxon>
        <taxon>Pseudonocardiales</taxon>
        <taxon>Pseudonocardiaceae</taxon>
        <taxon>Pseudonocardia</taxon>
    </lineage>
</organism>
<feature type="domain" description="Carrier" evidence="3">
    <location>
        <begin position="754"/>
        <end position="816"/>
    </location>
</feature>
<dbReference type="InterPro" id="IPR000873">
    <property type="entry name" value="AMP-dep_synth/lig_dom"/>
</dbReference>
<feature type="region of interest" description="Disordered" evidence="1">
    <location>
        <begin position="727"/>
        <end position="752"/>
    </location>
</feature>
<dbReference type="PANTHER" id="PTHR45527:SF1">
    <property type="entry name" value="FATTY ACID SYNTHASE"/>
    <property type="match status" value="1"/>
</dbReference>
<dbReference type="SUPFAM" id="SSF47336">
    <property type="entry name" value="ACP-like"/>
    <property type="match status" value="1"/>
</dbReference>
<dbReference type="InterPro" id="IPR010071">
    <property type="entry name" value="AA_adenyl_dom"/>
</dbReference>
<dbReference type="CDD" id="cd05930">
    <property type="entry name" value="A_NRPS"/>
    <property type="match status" value="1"/>
</dbReference>
<evidence type="ECO:0000259" key="4">
    <source>
        <dbReference type="Pfam" id="PF13193"/>
    </source>
</evidence>
<dbReference type="InterPro" id="IPR009081">
    <property type="entry name" value="PP-bd_ACP"/>
</dbReference>
<comment type="caution">
    <text evidence="5">The sequence shown here is derived from an EMBL/GenBank/DDBJ whole genome shotgun (WGS) entry which is preliminary data.</text>
</comment>
<dbReference type="InterPro" id="IPR042099">
    <property type="entry name" value="ANL_N_sf"/>
</dbReference>
<gene>
    <name evidence="5" type="ORF">WIS52_06315</name>
</gene>
<feature type="domain" description="AMP-dependent synthetase/ligase" evidence="2">
    <location>
        <begin position="241"/>
        <end position="591"/>
    </location>
</feature>
<accession>A0ABV1K6G6</accession>
<feature type="compositionally biased region" description="Low complexity" evidence="1">
    <location>
        <begin position="727"/>
        <end position="746"/>
    </location>
</feature>
<dbReference type="Gene3D" id="1.10.1200.10">
    <property type="entry name" value="ACP-like"/>
    <property type="match status" value="1"/>
</dbReference>
<dbReference type="PANTHER" id="PTHR45527">
    <property type="entry name" value="NONRIBOSOMAL PEPTIDE SYNTHETASE"/>
    <property type="match status" value="1"/>
</dbReference>
<dbReference type="InterPro" id="IPR020845">
    <property type="entry name" value="AMP-binding_CS"/>
</dbReference>
<dbReference type="RefSeq" id="WP_349297163.1">
    <property type="nucleotide sequence ID" value="NZ_JBEDNQ010000002.1"/>
</dbReference>
<feature type="domain" description="AMP-binding enzyme C-terminal" evidence="4">
    <location>
        <begin position="649"/>
        <end position="720"/>
    </location>
</feature>
<evidence type="ECO:0000256" key="1">
    <source>
        <dbReference type="SAM" id="MobiDB-lite"/>
    </source>
</evidence>
<dbReference type="EMBL" id="JBEDNQ010000002">
    <property type="protein sequence ID" value="MEQ3550080.1"/>
    <property type="molecule type" value="Genomic_DNA"/>
</dbReference>
<dbReference type="Pfam" id="PF00550">
    <property type="entry name" value="PP-binding"/>
    <property type="match status" value="1"/>
</dbReference>
<dbReference type="Pfam" id="PF13193">
    <property type="entry name" value="AMP-binding_C"/>
    <property type="match status" value="1"/>
</dbReference>